<dbReference type="PROSITE" id="PS51186">
    <property type="entry name" value="GNAT"/>
    <property type="match status" value="1"/>
</dbReference>
<protein>
    <submittedName>
        <fullName evidence="2">GNAT family N-acetyltransferase</fullName>
    </submittedName>
</protein>
<organism evidence="2 3">
    <name type="scientific">Clostridium rhizosphaerae</name>
    <dbReference type="NCBI Taxonomy" id="2803861"/>
    <lineage>
        <taxon>Bacteria</taxon>
        <taxon>Bacillati</taxon>
        <taxon>Bacillota</taxon>
        <taxon>Clostridia</taxon>
        <taxon>Eubacteriales</taxon>
        <taxon>Clostridiaceae</taxon>
        <taxon>Clostridium</taxon>
    </lineage>
</organism>
<sequence length="158" mass="18718">MESNFNVEYVKISRENPDRCRDFLNLGYEYMKEIAADMPVEIHDKFLNSILSKQFKNKRWLIGLIVNDNMVGFIHFKVDESERIGWGYILEFYIMPDFRRKGLGRKLYNFAKETLISCGIKDVWLSADKVNGESFWFSMGFIDTEEMEEGQKILKIMI</sequence>
<dbReference type="SUPFAM" id="SSF55729">
    <property type="entry name" value="Acyl-CoA N-acyltransferases (Nat)"/>
    <property type="match status" value="1"/>
</dbReference>
<dbReference type="CDD" id="cd04301">
    <property type="entry name" value="NAT_SF"/>
    <property type="match status" value="1"/>
</dbReference>
<evidence type="ECO:0000313" key="2">
    <source>
        <dbReference type="EMBL" id="MBL4936847.1"/>
    </source>
</evidence>
<dbReference type="Proteomes" id="UP000632377">
    <property type="component" value="Unassembled WGS sequence"/>
</dbReference>
<dbReference type="Gene3D" id="3.40.630.30">
    <property type="match status" value="1"/>
</dbReference>
<comment type="caution">
    <text evidence="2">The sequence shown here is derived from an EMBL/GenBank/DDBJ whole genome shotgun (WGS) entry which is preliminary data.</text>
</comment>
<accession>A0ABS1TDJ9</accession>
<reference evidence="2 3" key="1">
    <citation type="submission" date="2021-01" db="EMBL/GenBank/DDBJ databases">
        <title>Genome public.</title>
        <authorList>
            <person name="Liu C."/>
            <person name="Sun Q."/>
        </authorList>
    </citation>
    <scope>NUCLEOTIDE SEQUENCE [LARGE SCALE GENOMIC DNA]</scope>
    <source>
        <strain evidence="2 3">YIM B02515</strain>
    </source>
</reference>
<dbReference type="InterPro" id="IPR000182">
    <property type="entry name" value="GNAT_dom"/>
</dbReference>
<keyword evidence="3" id="KW-1185">Reference proteome</keyword>
<name>A0ABS1TDJ9_9CLOT</name>
<dbReference type="RefSeq" id="WP_202749594.1">
    <property type="nucleotide sequence ID" value="NZ_JAESWC010000008.1"/>
</dbReference>
<dbReference type="EMBL" id="JAESWC010000008">
    <property type="protein sequence ID" value="MBL4936847.1"/>
    <property type="molecule type" value="Genomic_DNA"/>
</dbReference>
<dbReference type="Pfam" id="PF00583">
    <property type="entry name" value="Acetyltransf_1"/>
    <property type="match status" value="1"/>
</dbReference>
<dbReference type="InterPro" id="IPR016181">
    <property type="entry name" value="Acyl_CoA_acyltransferase"/>
</dbReference>
<feature type="domain" description="N-acetyltransferase" evidence="1">
    <location>
        <begin position="10"/>
        <end position="158"/>
    </location>
</feature>
<evidence type="ECO:0000259" key="1">
    <source>
        <dbReference type="PROSITE" id="PS51186"/>
    </source>
</evidence>
<gene>
    <name evidence="2" type="ORF">JK636_13885</name>
</gene>
<evidence type="ECO:0000313" key="3">
    <source>
        <dbReference type="Proteomes" id="UP000632377"/>
    </source>
</evidence>
<proteinExistence type="predicted"/>